<protein>
    <submittedName>
        <fullName evidence="3">BZIP domain-containing protein</fullName>
    </submittedName>
</protein>
<dbReference type="Proteomes" id="UP000095283">
    <property type="component" value="Unplaced"/>
</dbReference>
<keyword evidence="2" id="KW-1185">Reference proteome</keyword>
<sequence length="153" mass="17763">MSVPRTIYLVPARTISRPITTPIQRAVIPLNCAPVKQQAIQRLEDVVRDLLSENKHLRESNKRLKEENDRLRGECRLTTLPFALPDGLLPQEDLDRIIADLHDDFSSHVDIGRPKQKCVVVHYGYMFFVCDYNPKFPKWTSVSYCFIIKLLTR</sequence>
<accession>A0A1I7X8E6</accession>
<evidence type="ECO:0000313" key="3">
    <source>
        <dbReference type="WBParaSite" id="Hba_13697"/>
    </source>
</evidence>
<feature type="coiled-coil region" evidence="1">
    <location>
        <begin position="40"/>
        <end position="74"/>
    </location>
</feature>
<dbReference type="AlphaFoldDB" id="A0A1I7X8E6"/>
<reference evidence="3" key="1">
    <citation type="submission" date="2016-11" db="UniProtKB">
        <authorList>
            <consortium name="WormBaseParasite"/>
        </authorList>
    </citation>
    <scope>IDENTIFICATION</scope>
</reference>
<name>A0A1I7X8E6_HETBA</name>
<proteinExistence type="predicted"/>
<organism evidence="2 3">
    <name type="scientific">Heterorhabditis bacteriophora</name>
    <name type="common">Entomopathogenic nematode worm</name>
    <dbReference type="NCBI Taxonomy" id="37862"/>
    <lineage>
        <taxon>Eukaryota</taxon>
        <taxon>Metazoa</taxon>
        <taxon>Ecdysozoa</taxon>
        <taxon>Nematoda</taxon>
        <taxon>Chromadorea</taxon>
        <taxon>Rhabditida</taxon>
        <taxon>Rhabditina</taxon>
        <taxon>Rhabditomorpha</taxon>
        <taxon>Strongyloidea</taxon>
        <taxon>Heterorhabditidae</taxon>
        <taxon>Heterorhabditis</taxon>
    </lineage>
</organism>
<evidence type="ECO:0000313" key="2">
    <source>
        <dbReference type="Proteomes" id="UP000095283"/>
    </source>
</evidence>
<evidence type="ECO:0000256" key="1">
    <source>
        <dbReference type="SAM" id="Coils"/>
    </source>
</evidence>
<keyword evidence="1" id="KW-0175">Coiled coil</keyword>
<dbReference type="WBParaSite" id="Hba_13697">
    <property type="protein sequence ID" value="Hba_13697"/>
    <property type="gene ID" value="Hba_13697"/>
</dbReference>